<dbReference type="InterPro" id="IPR036322">
    <property type="entry name" value="WD40_repeat_dom_sf"/>
</dbReference>
<dbReference type="GO" id="GO:0005096">
    <property type="term" value="F:GTPase activator activity"/>
    <property type="evidence" value="ECO:0007669"/>
    <property type="project" value="TreeGrafter"/>
</dbReference>
<dbReference type="SUPFAM" id="SSF50978">
    <property type="entry name" value="WD40 repeat-like"/>
    <property type="match status" value="2"/>
</dbReference>
<feature type="domain" description="Anaphase-promoting complex subunit 4-like WD40" evidence="2">
    <location>
        <begin position="243"/>
        <end position="309"/>
    </location>
</feature>
<dbReference type="Proteomes" id="UP000265716">
    <property type="component" value="Unassembled WGS sequence"/>
</dbReference>
<dbReference type="Pfam" id="PF12894">
    <property type="entry name" value="ANAPC4_WD40"/>
    <property type="match status" value="1"/>
</dbReference>
<feature type="region of interest" description="Disordered" evidence="1">
    <location>
        <begin position="1"/>
        <end position="25"/>
    </location>
</feature>
<dbReference type="GO" id="GO:0006893">
    <property type="term" value="P:Golgi to plasma membrane transport"/>
    <property type="evidence" value="ECO:0007669"/>
    <property type="project" value="TreeGrafter"/>
</dbReference>
<accession>A0A397D780</accession>
<sequence length="859" mass="91336">MGNQAGSPRKKKAEHGGNFEGGGSEDACSSKLVRDMFDLHLIGHHGLPSQPSRICYVPMLGLLVVATGYQQLKVYGEDGLEVYLPLREDKGDSTSSFSAGATPTFLDYTNSGKLVLVMSDSAVQVIDLANLQEGKDVVVAALPSSWTTSRITALETIRHHKDTPFFYVALDDGSVQVVQESTCHFASYAIYPDDVGLAPSADSCFVSAMASSPADPNHLLLAYEGSDVVYVWDLVKQRVAFQTSRILNQTQPASNVQSLAWHASGKRFAVGFASGSVAVCRSDKHQLAVYPTLVSSTTSSTRGIQRLHWLTTHASSPGALVCSVGSHVIVWFPPRDAQKGPKEALTELSSSSCFPWQTCVLPSHNHANVMDMAVASTVVPASGSSAAPFTAIVLAGNPLDGIKPSVAMHVLPCLVAHAHTPNELDVVAMQVLDLHTADTGAFRDELFAAQPILLEESKDMDDHTRVETPPLHDERSTTAMAAAWVPPLTGGSVIASHPPPLPSTMLPAADCKRLLSITSMDDNDDNDIINAHADSRVKIWESHPPVDGASRGQMGLLHVLRVKPVLQDPISHVWFGPSRRLLVVGTSTGEVGFFTFDSDMGFSFVFSLHVHSGAITLLAVPKSDYPDDGRLDVAVADAFGVVCIVHVASQTYKLVIFDLALDTDDDDETGGPVESLIMDRSLLFVGRGYGHVQVYDVATAALVLTCRGATPGDGNGDHVTKMLLMDQGGRERGPVEVLAAAQAAGIVPGSTLVRVNGVDVRRLNKADVVAVVSSLSGVAKTVSYALAPDHTSTDAHAHPYIVCAVGRSIKVFAVPTARLPHESQPKPENSVVQVDVEADVGLRAPVVSMAISAIPVEGR</sequence>
<dbReference type="GO" id="GO:0005886">
    <property type="term" value="C:plasma membrane"/>
    <property type="evidence" value="ECO:0007669"/>
    <property type="project" value="TreeGrafter"/>
</dbReference>
<evidence type="ECO:0000256" key="1">
    <source>
        <dbReference type="SAM" id="MobiDB-lite"/>
    </source>
</evidence>
<dbReference type="EMBL" id="QUTC01005145">
    <property type="protein sequence ID" value="RHY59999.1"/>
    <property type="molecule type" value="Genomic_DNA"/>
</dbReference>
<dbReference type="GO" id="GO:0019905">
    <property type="term" value="F:syntaxin binding"/>
    <property type="evidence" value="ECO:0007669"/>
    <property type="project" value="TreeGrafter"/>
</dbReference>
<dbReference type="InterPro" id="IPR015943">
    <property type="entry name" value="WD40/YVTN_repeat-like_dom_sf"/>
</dbReference>
<protein>
    <recommendedName>
        <fullName evidence="2">Anaphase-promoting complex subunit 4-like WD40 domain-containing protein</fullName>
    </recommendedName>
</protein>
<organism evidence="3 4">
    <name type="scientific">Aphanomyces astaci</name>
    <name type="common">Crayfish plague agent</name>
    <dbReference type="NCBI Taxonomy" id="112090"/>
    <lineage>
        <taxon>Eukaryota</taxon>
        <taxon>Sar</taxon>
        <taxon>Stramenopiles</taxon>
        <taxon>Oomycota</taxon>
        <taxon>Saprolegniomycetes</taxon>
        <taxon>Saprolegniales</taxon>
        <taxon>Verrucalvaceae</taxon>
        <taxon>Aphanomyces</taxon>
    </lineage>
</organism>
<dbReference type="PANTHER" id="PTHR10241:SF25">
    <property type="entry name" value="TOMOSYN, ISOFORM C"/>
    <property type="match status" value="1"/>
</dbReference>
<dbReference type="GO" id="GO:0005737">
    <property type="term" value="C:cytoplasm"/>
    <property type="evidence" value="ECO:0007669"/>
    <property type="project" value="TreeGrafter"/>
</dbReference>
<comment type="caution">
    <text evidence="3">The sequence shown here is derived from an EMBL/GenBank/DDBJ whole genome shotgun (WGS) entry which is preliminary data.</text>
</comment>
<dbReference type="AlphaFoldDB" id="A0A397D780"/>
<evidence type="ECO:0000313" key="4">
    <source>
        <dbReference type="Proteomes" id="UP000265716"/>
    </source>
</evidence>
<dbReference type="GO" id="GO:0006887">
    <property type="term" value="P:exocytosis"/>
    <property type="evidence" value="ECO:0007669"/>
    <property type="project" value="TreeGrafter"/>
</dbReference>
<evidence type="ECO:0000259" key="2">
    <source>
        <dbReference type="Pfam" id="PF12894"/>
    </source>
</evidence>
<reference evidence="3 4" key="1">
    <citation type="submission" date="2018-08" db="EMBL/GenBank/DDBJ databases">
        <title>Aphanomyces genome sequencing and annotation.</title>
        <authorList>
            <person name="Minardi D."/>
            <person name="Oidtmann B."/>
            <person name="Van Der Giezen M."/>
            <person name="Studholme D.J."/>
        </authorList>
    </citation>
    <scope>NUCLEOTIDE SEQUENCE [LARGE SCALE GENOMIC DNA]</scope>
    <source>
        <strain evidence="3 4">SA</strain>
    </source>
</reference>
<gene>
    <name evidence="3" type="ORF">DYB38_001154</name>
</gene>
<dbReference type="VEuPathDB" id="FungiDB:H257_10329"/>
<dbReference type="InterPro" id="IPR024977">
    <property type="entry name" value="Apc4-like_WD40_dom"/>
</dbReference>
<dbReference type="PANTHER" id="PTHR10241">
    <property type="entry name" value="LETHAL 2 GIANT LARVAE PROTEIN"/>
    <property type="match status" value="1"/>
</dbReference>
<name>A0A397D780_APHAT</name>
<dbReference type="Gene3D" id="2.130.10.10">
    <property type="entry name" value="YVTN repeat-like/Quinoprotein amine dehydrogenase"/>
    <property type="match status" value="2"/>
</dbReference>
<dbReference type="GO" id="GO:0045159">
    <property type="term" value="F:myosin II binding"/>
    <property type="evidence" value="ECO:0007669"/>
    <property type="project" value="TreeGrafter"/>
</dbReference>
<proteinExistence type="predicted"/>
<evidence type="ECO:0000313" key="3">
    <source>
        <dbReference type="EMBL" id="RHY59999.1"/>
    </source>
</evidence>